<protein>
    <recommendedName>
        <fullName evidence="3">Arrestin-like N-terminal domain-containing protein</fullName>
    </recommendedName>
</protein>
<sequence length="147" mass="17081">MEIQLLPEFGWLVDNVPVYGPGSVFQGFIRSQFSKNQLSKSDRLRIVFHATETIYQSGFRDPVYKNQLFGSQKILWKRQEESEQSPFKQDSETSIPFMIQLPMVQFPPQAIVTSDGKEMSYYCEYILSAYLEDINGKPIFRCHKPVV</sequence>
<evidence type="ECO:0000313" key="1">
    <source>
        <dbReference type="EMBL" id="OBZ86325.1"/>
    </source>
</evidence>
<dbReference type="Gene3D" id="2.60.40.640">
    <property type="match status" value="1"/>
</dbReference>
<gene>
    <name evidence="1" type="ORF">A0J61_05626</name>
</gene>
<dbReference type="OrthoDB" id="2230611at2759"/>
<dbReference type="AlphaFoldDB" id="A0A1C7NB23"/>
<dbReference type="EMBL" id="LUGH01000309">
    <property type="protein sequence ID" value="OBZ86325.1"/>
    <property type="molecule type" value="Genomic_DNA"/>
</dbReference>
<accession>A0A1C7NB23</accession>
<dbReference type="InParanoid" id="A0A1C7NB23"/>
<reference evidence="1 2" key="1">
    <citation type="submission" date="2016-03" db="EMBL/GenBank/DDBJ databases">
        <title>Choanephora cucurbitarum.</title>
        <authorList>
            <person name="Min B."/>
            <person name="Park H."/>
            <person name="Park J.-H."/>
            <person name="Shin H.-D."/>
            <person name="Choi I.-G."/>
        </authorList>
    </citation>
    <scope>NUCLEOTIDE SEQUENCE [LARGE SCALE GENOMIC DNA]</scope>
    <source>
        <strain evidence="1 2">KUS-F28377</strain>
    </source>
</reference>
<keyword evidence="2" id="KW-1185">Reference proteome</keyword>
<proteinExistence type="predicted"/>
<dbReference type="InterPro" id="IPR014752">
    <property type="entry name" value="Arrestin-like_C"/>
</dbReference>
<evidence type="ECO:0008006" key="3">
    <source>
        <dbReference type="Google" id="ProtNLM"/>
    </source>
</evidence>
<evidence type="ECO:0000313" key="2">
    <source>
        <dbReference type="Proteomes" id="UP000093000"/>
    </source>
</evidence>
<name>A0A1C7NB23_9FUNG</name>
<dbReference type="STRING" id="101091.A0A1C7NB23"/>
<comment type="caution">
    <text evidence="1">The sequence shown here is derived from an EMBL/GenBank/DDBJ whole genome shotgun (WGS) entry which is preliminary data.</text>
</comment>
<organism evidence="1 2">
    <name type="scientific">Choanephora cucurbitarum</name>
    <dbReference type="NCBI Taxonomy" id="101091"/>
    <lineage>
        <taxon>Eukaryota</taxon>
        <taxon>Fungi</taxon>
        <taxon>Fungi incertae sedis</taxon>
        <taxon>Mucoromycota</taxon>
        <taxon>Mucoromycotina</taxon>
        <taxon>Mucoromycetes</taxon>
        <taxon>Mucorales</taxon>
        <taxon>Mucorineae</taxon>
        <taxon>Choanephoraceae</taxon>
        <taxon>Choanephoroideae</taxon>
        <taxon>Choanephora</taxon>
    </lineage>
</organism>
<dbReference type="Proteomes" id="UP000093000">
    <property type="component" value="Unassembled WGS sequence"/>
</dbReference>